<proteinExistence type="predicted"/>
<dbReference type="PROSITE" id="PS00018">
    <property type="entry name" value="EF_HAND_1"/>
    <property type="match status" value="2"/>
</dbReference>
<dbReference type="Gene3D" id="1.10.1330.10">
    <property type="entry name" value="Dockerin domain"/>
    <property type="match status" value="1"/>
</dbReference>
<name>A0A518K4Q8_9BACT</name>
<dbReference type="InterPro" id="IPR036439">
    <property type="entry name" value="Dockerin_dom_sf"/>
</dbReference>
<dbReference type="GO" id="GO:0000272">
    <property type="term" value="P:polysaccharide catabolic process"/>
    <property type="evidence" value="ECO:0007669"/>
    <property type="project" value="InterPro"/>
</dbReference>
<evidence type="ECO:0008006" key="3">
    <source>
        <dbReference type="Google" id="ProtNLM"/>
    </source>
</evidence>
<dbReference type="Proteomes" id="UP000316426">
    <property type="component" value="Chromosome"/>
</dbReference>
<reference evidence="1 2" key="1">
    <citation type="submission" date="2019-02" db="EMBL/GenBank/DDBJ databases">
        <title>Deep-cultivation of Planctomycetes and their phenomic and genomic characterization uncovers novel biology.</title>
        <authorList>
            <person name="Wiegand S."/>
            <person name="Jogler M."/>
            <person name="Boedeker C."/>
            <person name="Pinto D."/>
            <person name="Vollmers J."/>
            <person name="Rivas-Marin E."/>
            <person name="Kohn T."/>
            <person name="Peeters S.H."/>
            <person name="Heuer A."/>
            <person name="Rast P."/>
            <person name="Oberbeckmann S."/>
            <person name="Bunk B."/>
            <person name="Jeske O."/>
            <person name="Meyerdierks A."/>
            <person name="Storesund J.E."/>
            <person name="Kallscheuer N."/>
            <person name="Luecker S."/>
            <person name="Lage O.M."/>
            <person name="Pohl T."/>
            <person name="Merkel B.J."/>
            <person name="Hornburger P."/>
            <person name="Mueller R.-W."/>
            <person name="Bruemmer F."/>
            <person name="Labrenz M."/>
            <person name="Spormann A.M."/>
            <person name="Op den Camp H."/>
            <person name="Overmann J."/>
            <person name="Amann R."/>
            <person name="Jetten M.S.M."/>
            <person name="Mascher T."/>
            <person name="Medema M.H."/>
            <person name="Devos D.P."/>
            <person name="Kaster A.-K."/>
            <person name="Ovreas L."/>
            <person name="Rohde M."/>
            <person name="Galperin M.Y."/>
            <person name="Jogler C."/>
        </authorList>
    </citation>
    <scope>NUCLEOTIDE SEQUENCE [LARGE SCALE GENOMIC DNA]</scope>
    <source>
        <strain evidence="1 2">Spa11</strain>
    </source>
</reference>
<gene>
    <name evidence="1" type="ORF">Spa11_09620</name>
</gene>
<dbReference type="EMBL" id="CP036349">
    <property type="protein sequence ID" value="QDV72780.1"/>
    <property type="molecule type" value="Genomic_DNA"/>
</dbReference>
<keyword evidence="2" id="KW-1185">Reference proteome</keyword>
<dbReference type="SUPFAM" id="SSF63446">
    <property type="entry name" value="Type I dockerin domain"/>
    <property type="match status" value="1"/>
</dbReference>
<dbReference type="RefSeq" id="WP_145108632.1">
    <property type="nucleotide sequence ID" value="NZ_CP036349.1"/>
</dbReference>
<dbReference type="InterPro" id="IPR018247">
    <property type="entry name" value="EF_Hand_1_Ca_BS"/>
</dbReference>
<evidence type="ECO:0000313" key="2">
    <source>
        <dbReference type="Proteomes" id="UP000316426"/>
    </source>
</evidence>
<accession>A0A518K4Q8</accession>
<evidence type="ECO:0000313" key="1">
    <source>
        <dbReference type="EMBL" id="QDV72780.1"/>
    </source>
</evidence>
<protein>
    <recommendedName>
        <fullName evidence="3">Dockerin domain-containing protein</fullName>
    </recommendedName>
</protein>
<sequence>MFAAPDTAVGDAMFTLYDGAVISTLPTEFSRDIATINGQGQAVGVDERRFGESIDYAPPVQWTEAPVELLDTGLRSVIGAGWDHDGQTPMLLYHEQTYNRLYFFRGDDLEVANVVQYWSGDLMRGTIAGERFSPRAAIIHHGLVVIATSRSVLVDGVYQKVGVDFFATQDYGATFERIPVAGGGYGVPVIEESVGMDRLQPWSFMNPFPVDGIEDSTAAWFPWADYFFKSGNPKGGQIGLFRADRPEGSDHWVISPNRLVYSEWIPEDSGGLHAHTAAVTTGGLISHWGDVGYRARTMFHKFDLENYETAPIESATVYGGYDASGVSYKLAPQPVAAAPSPVPGEHLTSGDETPDHVLSFGAMSELTDRLTIDAKIYQPEIGTPGGVYGGIPVLHLQWVQGVGYVAGAVDDNNYYYSPDGEQWIDFNRPPNNKKASIWLYGDRLLAFSDSKFWLADTPTSTELRPLQIAPGGVNEIALDPEWRRDPHASNSVRRVVYSEGAWRYQDTLEALELQAPAPPFESSAPVYEVVVNGTNHELGSLWLQPPGETSHTADPHVVEMWVANLGSQAASFGANQGGVDSSAGVSAFSDLKYFEVNSNTQWISTGVSTGIDDELEGRFAAELRTYYRTPGARFLVAAPYFGEGVAPTYPLAPQASGSDELESMALPDLGEAWSVGIVAHWPHIAPLSSEQRMPIASLVGEDGDAIEVTLQQFRYGVRVYVDMYQDGVLQSSMLLSSATREHLQRGDWFELVLSYDEELSVNFVISGDTAVSRQVAAVGELDLDNFQWADRTGDVIAAIDPILVTFDDSAWDPSQRLEWMASGLYDKAIFESFASPGDFNRDGVVDAADYTVWRDTLYDATPGRLGDINSDGLINEDDRLIWVAQYGQTGSGLAADLNSDGVVNAADYTVWRDLTALQVVPGTGADADGNGFIERADLQYWIDNYGATYATFDSLREDYFGEPALAASDGVVAKEGVVAPTVERSETLSPTAAPKFALFSTSSASTNHPKVFTPGAKVSAGSTSRTEALLLLPNQQAGNGLSEADEAFWYSGDWLSSESDATPLDEALAAAALDRALGSGLGSAL</sequence>
<dbReference type="AlphaFoldDB" id="A0A518K4Q8"/>
<dbReference type="KEGG" id="bmei:Spa11_09620"/>
<organism evidence="1 2">
    <name type="scientific">Botrimarina mediterranea</name>
    <dbReference type="NCBI Taxonomy" id="2528022"/>
    <lineage>
        <taxon>Bacteria</taxon>
        <taxon>Pseudomonadati</taxon>
        <taxon>Planctomycetota</taxon>
        <taxon>Planctomycetia</taxon>
        <taxon>Pirellulales</taxon>
        <taxon>Lacipirellulaceae</taxon>
        <taxon>Botrimarina</taxon>
    </lineage>
</organism>
<dbReference type="CDD" id="cd14256">
    <property type="entry name" value="Dockerin_I"/>
    <property type="match status" value="1"/>
</dbReference>